<name>A0A4Q2D827_9AGAR</name>
<keyword evidence="1" id="KW-0175">Coiled coil</keyword>
<evidence type="ECO:0000313" key="3">
    <source>
        <dbReference type="Proteomes" id="UP000290288"/>
    </source>
</evidence>
<proteinExistence type="predicted"/>
<evidence type="ECO:0000313" key="2">
    <source>
        <dbReference type="EMBL" id="RXW15680.1"/>
    </source>
</evidence>
<comment type="caution">
    <text evidence="2">The sequence shown here is derived from an EMBL/GenBank/DDBJ whole genome shotgun (WGS) entry which is preliminary data.</text>
</comment>
<organism evidence="2 3">
    <name type="scientific">Candolleomyces aberdarensis</name>
    <dbReference type="NCBI Taxonomy" id="2316362"/>
    <lineage>
        <taxon>Eukaryota</taxon>
        <taxon>Fungi</taxon>
        <taxon>Dikarya</taxon>
        <taxon>Basidiomycota</taxon>
        <taxon>Agaricomycotina</taxon>
        <taxon>Agaricomycetes</taxon>
        <taxon>Agaricomycetidae</taxon>
        <taxon>Agaricales</taxon>
        <taxon>Agaricineae</taxon>
        <taxon>Psathyrellaceae</taxon>
        <taxon>Candolleomyces</taxon>
    </lineage>
</organism>
<reference evidence="2 3" key="1">
    <citation type="submission" date="2019-01" db="EMBL/GenBank/DDBJ databases">
        <title>Draft genome sequence of Psathyrella aberdarensis IHI B618.</title>
        <authorList>
            <person name="Buettner E."/>
            <person name="Kellner H."/>
        </authorList>
    </citation>
    <scope>NUCLEOTIDE SEQUENCE [LARGE SCALE GENOMIC DNA]</scope>
    <source>
        <strain evidence="2 3">IHI B618</strain>
    </source>
</reference>
<protein>
    <submittedName>
        <fullName evidence="2">Uncharacterized protein</fullName>
    </submittedName>
</protein>
<feature type="coiled-coil region" evidence="1">
    <location>
        <begin position="34"/>
        <end position="61"/>
    </location>
</feature>
<gene>
    <name evidence="2" type="ORF">EST38_g10175</name>
</gene>
<dbReference type="AlphaFoldDB" id="A0A4Q2D827"/>
<dbReference type="EMBL" id="SDEE01000524">
    <property type="protein sequence ID" value="RXW15680.1"/>
    <property type="molecule type" value="Genomic_DNA"/>
</dbReference>
<sequence>MSEAASTVSSLEISDENLVIKKLENRMKRYPGDLSAVQELIKQAESRVEALDTHIQDQTSAGNMCYGTTTVGFDVVESGAFGADDLAIEELKIVGSEVGSGIKEFEDLSEFWRSRGSTDATACGVKEIVDDSANDKASDVELEFGVYAEVDVEFGNEEVIGDFSSGVELKHAMGELEKESLIRVTSSQVVDS</sequence>
<dbReference type="Proteomes" id="UP000290288">
    <property type="component" value="Unassembled WGS sequence"/>
</dbReference>
<accession>A0A4Q2D827</accession>
<evidence type="ECO:0000256" key="1">
    <source>
        <dbReference type="SAM" id="Coils"/>
    </source>
</evidence>
<keyword evidence="3" id="KW-1185">Reference proteome</keyword>